<proteinExistence type="predicted"/>
<name>A0A919YWA1_9BACL</name>
<organism evidence="1 2">
    <name type="scientific">Paenibacillus montaniterrae</name>
    <dbReference type="NCBI Taxonomy" id="429341"/>
    <lineage>
        <taxon>Bacteria</taxon>
        <taxon>Bacillati</taxon>
        <taxon>Bacillota</taxon>
        <taxon>Bacilli</taxon>
        <taxon>Bacillales</taxon>
        <taxon>Paenibacillaceae</taxon>
        <taxon>Paenibacillus</taxon>
    </lineage>
</organism>
<gene>
    <name evidence="1" type="ORF">J40TS1_53530</name>
</gene>
<accession>A0A919YWA1</accession>
<dbReference type="AlphaFoldDB" id="A0A919YWA1"/>
<dbReference type="Proteomes" id="UP000683139">
    <property type="component" value="Unassembled WGS sequence"/>
</dbReference>
<protein>
    <recommendedName>
        <fullName evidence="3">CRISPR system Cms protein Csm4</fullName>
    </recommendedName>
</protein>
<reference evidence="1" key="1">
    <citation type="submission" date="2021-03" db="EMBL/GenBank/DDBJ databases">
        <title>Antimicrobial resistance genes in bacteria isolated from Japanese honey, and their potential for conferring macrolide and lincosamide resistance in the American foulbrood pathogen Paenibacillus larvae.</title>
        <authorList>
            <person name="Okamoto M."/>
            <person name="Kumagai M."/>
            <person name="Kanamori H."/>
            <person name="Takamatsu D."/>
        </authorList>
    </citation>
    <scope>NUCLEOTIDE SEQUENCE</scope>
    <source>
        <strain evidence="1">J40TS1</strain>
    </source>
</reference>
<keyword evidence="2" id="KW-1185">Reference proteome</keyword>
<dbReference type="RefSeq" id="WP_213520710.1">
    <property type="nucleotide sequence ID" value="NZ_BOSE01000020.1"/>
</dbReference>
<comment type="caution">
    <text evidence="1">The sequence shown here is derived from an EMBL/GenBank/DDBJ whole genome shotgun (WGS) entry which is preliminary data.</text>
</comment>
<dbReference type="EMBL" id="BOSE01000020">
    <property type="protein sequence ID" value="GIP19711.1"/>
    <property type="molecule type" value="Genomic_DNA"/>
</dbReference>
<evidence type="ECO:0000313" key="1">
    <source>
        <dbReference type="EMBL" id="GIP19711.1"/>
    </source>
</evidence>
<evidence type="ECO:0008006" key="3">
    <source>
        <dbReference type="Google" id="ProtNLM"/>
    </source>
</evidence>
<sequence length="326" mass="37272">MVKTYKIKMSLTGRATQLPDSQKIFGALIYKYSEQYSPEHASRLVSNILKEEICFAVSNLLPEGYLPCPRQFLLDKLASEEKSEKKRESNLPGKKIYKEIKKRNFIVQEDLYKMLANPENVLDSYPYVFVESSQQIHAALDAGRYNLPGLPPNVYSVPEINITEAGADRCERMSINEFSFYLAVDDGAEHDELIAVLESARKHNQLFFLGARASQGLNTYIIKEVELLPNFIADETIVFLNLGMLLPQQIDYEHSTLQLYTSERRPYYLAEGWDKGINGRFISYIEAGSIIRADKGWRTAGRSIQSPFQPRDIVFGKAFMLPLNRF</sequence>
<evidence type="ECO:0000313" key="2">
    <source>
        <dbReference type="Proteomes" id="UP000683139"/>
    </source>
</evidence>